<dbReference type="GO" id="GO:0005975">
    <property type="term" value="P:carbohydrate metabolic process"/>
    <property type="evidence" value="ECO:0007669"/>
    <property type="project" value="TreeGrafter"/>
</dbReference>
<evidence type="ECO:0000256" key="1">
    <source>
        <dbReference type="ARBA" id="ARBA00004606"/>
    </source>
</evidence>
<dbReference type="STRING" id="6689.A0A423SBS1"/>
<comment type="cofactor">
    <cofactor evidence="13">
        <name>Mn(2+)</name>
        <dbReference type="ChEBI" id="CHEBI:29035"/>
    </cofactor>
</comment>
<keyword evidence="15" id="KW-1185">Reference proteome</keyword>
<evidence type="ECO:0000256" key="12">
    <source>
        <dbReference type="PIRSR" id="PIRSR605027-4"/>
    </source>
</evidence>
<evidence type="ECO:0000256" key="8">
    <source>
        <dbReference type="ARBA" id="ARBA00023136"/>
    </source>
</evidence>
<dbReference type="GO" id="GO:0050650">
    <property type="term" value="P:chondroitin sulfate proteoglycan biosynthetic process"/>
    <property type="evidence" value="ECO:0007669"/>
    <property type="project" value="TreeGrafter"/>
</dbReference>
<evidence type="ECO:0000256" key="10">
    <source>
        <dbReference type="ARBA" id="ARBA00047979"/>
    </source>
</evidence>
<protein>
    <recommendedName>
        <fullName evidence="3 13">Galactosylgalactosylxylosylprotein 3-beta-glucuronosyltransferase</fullName>
        <ecNumber evidence="3 13">2.4.1.135</ecNumber>
    </recommendedName>
</protein>
<evidence type="ECO:0000313" key="14">
    <source>
        <dbReference type="EMBL" id="ROT61659.1"/>
    </source>
</evidence>
<dbReference type="SUPFAM" id="SSF53448">
    <property type="entry name" value="Nucleotide-diphospho-sugar transferases"/>
    <property type="match status" value="1"/>
</dbReference>
<keyword evidence="9" id="KW-0325">Glycoprotein</keyword>
<dbReference type="UniPathway" id="UPA00378"/>
<gene>
    <name evidence="14" type="ORF">C7M84_020507</name>
</gene>
<keyword evidence="5" id="KW-0812">Transmembrane</keyword>
<comment type="caution">
    <text evidence="14">The sequence shown here is derived from an EMBL/GenBank/DDBJ whole genome shotgun (WGS) entry which is preliminary data.</text>
</comment>
<keyword evidence="7" id="KW-1133">Transmembrane helix</keyword>
<dbReference type="PANTHER" id="PTHR10896">
    <property type="entry name" value="GALACTOSYLGALACTOSYLXYLOSYLPROTEIN 3-BETA-GLUCURONOSYLTRANSFERASE BETA-1,3-GLUCURONYLTRANSFERASE"/>
    <property type="match status" value="1"/>
</dbReference>
<keyword evidence="4 13" id="KW-0808">Transferase</keyword>
<comment type="similarity">
    <text evidence="2 13">Belongs to the glycosyltransferase 43 family.</text>
</comment>
<dbReference type="Pfam" id="PF03360">
    <property type="entry name" value="Glyco_transf_43"/>
    <property type="match status" value="1"/>
</dbReference>
<keyword evidence="13" id="KW-0333">Golgi apparatus</keyword>
<keyword evidence="13" id="KW-0464">Manganese</keyword>
<dbReference type="OrthoDB" id="675023at2759"/>
<dbReference type="Proteomes" id="UP000283509">
    <property type="component" value="Unassembled WGS sequence"/>
</dbReference>
<dbReference type="EC" id="2.4.1.135" evidence="3 13"/>
<keyword evidence="13" id="KW-0479">Metal-binding</keyword>
<dbReference type="PANTHER" id="PTHR10896:SF65">
    <property type="entry name" value="GALACTOSYLGALACTOSYLXYLOSYLPROTEIN 3-BETA-GLUCURONOSYLTRANSFERASE 3"/>
    <property type="match status" value="1"/>
</dbReference>
<dbReference type="EMBL" id="QCYY01004036">
    <property type="protein sequence ID" value="ROT61659.1"/>
    <property type="molecule type" value="Genomic_DNA"/>
</dbReference>
<dbReference type="GO" id="GO:0000139">
    <property type="term" value="C:Golgi membrane"/>
    <property type="evidence" value="ECO:0007669"/>
    <property type="project" value="UniProtKB-SubCell"/>
</dbReference>
<comment type="catalytic activity">
    <reaction evidence="10 13">
        <text>3-O-(beta-D-galactosyl-(1-&gt;3)-beta-D-galactosyl-(1-&gt;4)-beta-D-xylosyl)-L-seryl-[protein] + UDP-alpha-D-glucuronate = 3-O-(beta-D-GlcA-(1-&gt;3)-beta-D-Gal-(1-&gt;3)-beta-D-Gal-(1-&gt;4)-beta-D-Xyl)-L-seryl-[protein] + UDP + H(+)</text>
        <dbReference type="Rhea" id="RHEA:24168"/>
        <dbReference type="Rhea" id="RHEA-COMP:12571"/>
        <dbReference type="Rhea" id="RHEA-COMP:12573"/>
        <dbReference type="ChEBI" id="CHEBI:15378"/>
        <dbReference type="ChEBI" id="CHEBI:58052"/>
        <dbReference type="ChEBI" id="CHEBI:58223"/>
        <dbReference type="ChEBI" id="CHEBI:132090"/>
        <dbReference type="ChEBI" id="CHEBI:132093"/>
        <dbReference type="EC" id="2.4.1.135"/>
    </reaction>
</comment>
<dbReference type="AlphaFoldDB" id="A0A423SBS1"/>
<dbReference type="InterPro" id="IPR029044">
    <property type="entry name" value="Nucleotide-diphossugar_trans"/>
</dbReference>
<comment type="pathway">
    <text evidence="13">Protein modification; protein glycosylation.</text>
</comment>
<evidence type="ECO:0000313" key="15">
    <source>
        <dbReference type="Proteomes" id="UP000283509"/>
    </source>
</evidence>
<evidence type="ECO:0000256" key="11">
    <source>
        <dbReference type="PIRSR" id="PIRSR605027-1"/>
    </source>
</evidence>
<name>A0A423SBS1_PENVA</name>
<sequence>MRDTSTVSVWPVALVGGVMVERPHVSPARDPKGSHNVIGWLTGWRPERPFATDMAGFAVNMSLLLRRENVYFSLDSQRGHLESDFLAKITTMAQLEPKAELCTKVYVWHTRTEKPNMKDEQRLRKMGKATNEGIEV</sequence>
<accession>A0A423SBS1</accession>
<dbReference type="GO" id="GO:0046872">
    <property type="term" value="F:metal ion binding"/>
    <property type="evidence" value="ECO:0007669"/>
    <property type="project" value="UniProtKB-KW"/>
</dbReference>
<evidence type="ECO:0000256" key="9">
    <source>
        <dbReference type="ARBA" id="ARBA00023180"/>
    </source>
</evidence>
<evidence type="ECO:0000256" key="13">
    <source>
        <dbReference type="RuleBase" id="RU363127"/>
    </source>
</evidence>
<organism evidence="14 15">
    <name type="scientific">Penaeus vannamei</name>
    <name type="common">Whiteleg shrimp</name>
    <name type="synonym">Litopenaeus vannamei</name>
    <dbReference type="NCBI Taxonomy" id="6689"/>
    <lineage>
        <taxon>Eukaryota</taxon>
        <taxon>Metazoa</taxon>
        <taxon>Ecdysozoa</taxon>
        <taxon>Arthropoda</taxon>
        <taxon>Crustacea</taxon>
        <taxon>Multicrustacea</taxon>
        <taxon>Malacostraca</taxon>
        <taxon>Eumalacostraca</taxon>
        <taxon>Eucarida</taxon>
        <taxon>Decapoda</taxon>
        <taxon>Dendrobranchiata</taxon>
        <taxon>Penaeoidea</taxon>
        <taxon>Penaeidae</taxon>
        <taxon>Penaeus</taxon>
    </lineage>
</organism>
<proteinExistence type="inferred from homology"/>
<evidence type="ECO:0000256" key="6">
    <source>
        <dbReference type="ARBA" id="ARBA00022968"/>
    </source>
</evidence>
<evidence type="ECO:0000256" key="7">
    <source>
        <dbReference type="ARBA" id="ARBA00022989"/>
    </source>
</evidence>
<evidence type="ECO:0000256" key="3">
    <source>
        <dbReference type="ARBA" id="ARBA00012641"/>
    </source>
</evidence>
<dbReference type="Gene3D" id="3.90.550.10">
    <property type="entry name" value="Spore Coat Polysaccharide Biosynthesis Protein SpsA, Chain A"/>
    <property type="match status" value="1"/>
</dbReference>
<feature type="active site" description="Proton donor/acceptor" evidence="11">
    <location>
        <position position="82"/>
    </location>
</feature>
<keyword evidence="6 13" id="KW-0735">Signal-anchor</keyword>
<reference evidence="14 15" key="2">
    <citation type="submission" date="2019-01" db="EMBL/GenBank/DDBJ databases">
        <title>The decoding of complex shrimp genome reveals the adaptation for benthos swimmer, frequently molting mechanism and breeding impact on genome.</title>
        <authorList>
            <person name="Sun Y."/>
            <person name="Gao Y."/>
            <person name="Yu Y."/>
        </authorList>
    </citation>
    <scope>NUCLEOTIDE SEQUENCE [LARGE SCALE GENOMIC DNA]</scope>
    <source>
        <tissue evidence="14">Muscle</tissue>
    </source>
</reference>
<keyword evidence="8" id="KW-0472">Membrane</keyword>
<reference evidence="14 15" key="1">
    <citation type="submission" date="2018-04" db="EMBL/GenBank/DDBJ databases">
        <authorList>
            <person name="Zhang X."/>
            <person name="Yuan J."/>
            <person name="Li F."/>
            <person name="Xiang J."/>
        </authorList>
    </citation>
    <scope>NUCLEOTIDE SEQUENCE [LARGE SCALE GENOMIC DNA]</scope>
    <source>
        <tissue evidence="14">Muscle</tissue>
    </source>
</reference>
<dbReference type="InterPro" id="IPR005027">
    <property type="entry name" value="Glyco_trans_43"/>
</dbReference>
<evidence type="ECO:0000256" key="4">
    <source>
        <dbReference type="ARBA" id="ARBA00022679"/>
    </source>
</evidence>
<comment type="subcellular location">
    <subcellularLocation>
        <location evidence="13">Golgi apparatus membrane</location>
        <topology evidence="13">Single-pass type II membrane protein</topology>
    </subcellularLocation>
    <subcellularLocation>
        <location evidence="1">Membrane</location>
        <topology evidence="1">Single-pass type II membrane protein</topology>
    </subcellularLocation>
</comment>
<evidence type="ECO:0000256" key="2">
    <source>
        <dbReference type="ARBA" id="ARBA00007706"/>
    </source>
</evidence>
<feature type="site" description="Interaction with galactose moiety of substrate glycoprotein" evidence="12">
    <location>
        <position position="21"/>
    </location>
</feature>
<evidence type="ECO:0000256" key="5">
    <source>
        <dbReference type="ARBA" id="ARBA00022692"/>
    </source>
</evidence>
<dbReference type="GO" id="GO:0015018">
    <property type="term" value="F:galactosylgalactosylxylosylprotein 3-beta-glucuronosyltransferase activity"/>
    <property type="evidence" value="ECO:0007669"/>
    <property type="project" value="UniProtKB-UniRule"/>
</dbReference>